<feature type="region of interest" description="Disordered" evidence="1">
    <location>
        <begin position="870"/>
        <end position="903"/>
    </location>
</feature>
<dbReference type="InterPro" id="IPR029062">
    <property type="entry name" value="Class_I_gatase-like"/>
</dbReference>
<evidence type="ECO:0000256" key="1">
    <source>
        <dbReference type="SAM" id="MobiDB-lite"/>
    </source>
</evidence>
<dbReference type="SUPFAM" id="SSF52317">
    <property type="entry name" value="Class I glutamine amidotransferase-like"/>
    <property type="match status" value="1"/>
</dbReference>
<dbReference type="EMBL" id="JBHUJB010000035">
    <property type="protein sequence ID" value="MFD2158914.1"/>
    <property type="molecule type" value="Genomic_DNA"/>
</dbReference>
<evidence type="ECO:0000313" key="3">
    <source>
        <dbReference type="EMBL" id="MFD2158914.1"/>
    </source>
</evidence>
<dbReference type="PANTHER" id="PTHR37947:SF2">
    <property type="entry name" value="VON WILLEBRAND FACTOR TYPE A"/>
    <property type="match status" value="1"/>
</dbReference>
<dbReference type="SMART" id="SM00327">
    <property type="entry name" value="VWA"/>
    <property type="match status" value="2"/>
</dbReference>
<feature type="domain" description="VWFA" evidence="2">
    <location>
        <begin position="392"/>
        <end position="580"/>
    </location>
</feature>
<feature type="compositionally biased region" description="Basic residues" evidence="1">
    <location>
        <begin position="894"/>
        <end position="903"/>
    </location>
</feature>
<evidence type="ECO:0000259" key="2">
    <source>
        <dbReference type="PROSITE" id="PS50234"/>
    </source>
</evidence>
<comment type="caution">
    <text evidence="3">The sequence shown here is derived from an EMBL/GenBank/DDBJ whole genome shotgun (WGS) entry which is preliminary data.</text>
</comment>
<organism evidence="3 4">
    <name type="scientific">Rubritalea tangerina</name>
    <dbReference type="NCBI Taxonomy" id="430798"/>
    <lineage>
        <taxon>Bacteria</taxon>
        <taxon>Pseudomonadati</taxon>
        <taxon>Verrucomicrobiota</taxon>
        <taxon>Verrucomicrobiia</taxon>
        <taxon>Verrucomicrobiales</taxon>
        <taxon>Rubritaleaceae</taxon>
        <taxon>Rubritalea</taxon>
    </lineage>
</organism>
<evidence type="ECO:0000313" key="4">
    <source>
        <dbReference type="Proteomes" id="UP001597389"/>
    </source>
</evidence>
<dbReference type="Gene3D" id="3.40.50.880">
    <property type="match status" value="2"/>
</dbReference>
<dbReference type="Pfam" id="PF00092">
    <property type="entry name" value="VWA"/>
    <property type="match status" value="1"/>
</dbReference>
<dbReference type="SUPFAM" id="SSF53300">
    <property type="entry name" value="vWA-like"/>
    <property type="match status" value="2"/>
</dbReference>
<keyword evidence="4" id="KW-1185">Reference proteome</keyword>
<dbReference type="RefSeq" id="WP_377087167.1">
    <property type="nucleotide sequence ID" value="NZ_JBHSJL010000014.1"/>
</dbReference>
<protein>
    <submittedName>
        <fullName evidence="3">VWA domain-containing protein</fullName>
    </submittedName>
</protein>
<reference evidence="4" key="1">
    <citation type="journal article" date="2019" name="Int. J. Syst. Evol. Microbiol.">
        <title>The Global Catalogue of Microorganisms (GCM) 10K type strain sequencing project: providing services to taxonomists for standard genome sequencing and annotation.</title>
        <authorList>
            <consortium name="The Broad Institute Genomics Platform"/>
            <consortium name="The Broad Institute Genome Sequencing Center for Infectious Disease"/>
            <person name="Wu L."/>
            <person name="Ma J."/>
        </authorList>
    </citation>
    <scope>NUCLEOTIDE SEQUENCE [LARGE SCALE GENOMIC DNA]</scope>
    <source>
        <strain evidence="4">CCUG 57942</strain>
    </source>
</reference>
<gene>
    <name evidence="3" type="ORF">ACFSW8_08400</name>
</gene>
<proteinExistence type="predicted"/>
<dbReference type="PROSITE" id="PS50234">
    <property type="entry name" value="VWFA"/>
    <property type="match status" value="1"/>
</dbReference>
<dbReference type="InterPro" id="IPR002035">
    <property type="entry name" value="VWF_A"/>
</dbReference>
<accession>A0ABW4ZAB8</accession>
<sequence>MEFQHPEWILLFPALMLMGYVVKRLDIFRPLRVCVLAVLTLLFMRPSVDKYEDALDLWVLFDVSESTEELVTAHSEEWTDLLDSSKPNNGSRLQVMHYAGDALVKEAGSETEVYRGSKKLTRTRLALEHVAALASEERPSRVLLFTDGYSTEPLGDVVRKMNAQGIPLDYRLVREDMTDDFRVARIELPERVQVREPFVMGVTVRGFEDGLVPLRIYQNGKMISKPGAQVRVLNGVGKAEFSTRLQQSGAYEFAAEIVPETDTHRGNNKAVKWVEVAGGPRVLLASKYTGDPVAKALREQGLEVKQVFTPLDLKVGQLSGARAVVFNNIAAHEVPADFLDALDFFVREQGGGFMMVGGKHSFGSGGYFQSSIDSLLPISMELKEDQRKLAVAMAVVLDRSGSMGAPAGKGTKMDLANSGTENAIKLLGAQDSVAVYAVDSGTHTVVKQQGILGNKDKMIKRVRRIKSQGGGIYVYTGLKDAWSELKKVPIATKHMILFADAADAEEPGGYKKLIEQMNQKGATISVIGLGSRSDTDAKFLEDIAKRGKGRVFFTNKPMDIPKLFAQETVTLARSAFVEEVTGAQATGHWSDVSPKPMGWLAKVGGYNLSYAREDATVSLISRDEYKAPLIAHARRGIGRTAAVSFPLGGEFSEEVRAWEQYGDFVQTISRWLMGSELPPGIGVRHRIVGTRLSVDLMYDPEIWAESFGLRAPEVRLFEELGDTAGVSALAWKRIAPGHFSMSYDLEEGSVVRGAIRVGDQAIPFGPLAVGTSAEWAFDPERVHELREVSAQTDGREVIDLSDAWLRPQLEKQADLRIPLAVLALVLMVLDALVTRVGWSFHAVPWRKFSFSFKSGERKRRREVYVASEAVAEPETSEPVQEEGVPRAQADAGQRRARYSRAKK</sequence>
<name>A0ABW4ZAB8_9BACT</name>
<dbReference type="Proteomes" id="UP001597389">
    <property type="component" value="Unassembled WGS sequence"/>
</dbReference>
<dbReference type="InterPro" id="IPR036465">
    <property type="entry name" value="vWFA_dom_sf"/>
</dbReference>
<dbReference type="PANTHER" id="PTHR37947">
    <property type="entry name" value="BLL2462 PROTEIN"/>
    <property type="match status" value="1"/>
</dbReference>